<evidence type="ECO:0000313" key="1">
    <source>
        <dbReference type="EMBL" id="JAH62493.1"/>
    </source>
</evidence>
<dbReference type="EMBL" id="GBXM01046084">
    <property type="protein sequence ID" value="JAH62493.1"/>
    <property type="molecule type" value="Transcribed_RNA"/>
</dbReference>
<name>A0A0E9UBZ6_ANGAN</name>
<accession>A0A0E9UBZ6</accession>
<protein>
    <submittedName>
        <fullName evidence="1">Uncharacterized protein</fullName>
    </submittedName>
</protein>
<reference evidence="1" key="2">
    <citation type="journal article" date="2015" name="Fish Shellfish Immunol.">
        <title>Early steps in the European eel (Anguilla anguilla)-Vibrio vulnificus interaction in the gills: Role of the RtxA13 toxin.</title>
        <authorList>
            <person name="Callol A."/>
            <person name="Pajuelo D."/>
            <person name="Ebbesson L."/>
            <person name="Teles M."/>
            <person name="MacKenzie S."/>
            <person name="Amaro C."/>
        </authorList>
    </citation>
    <scope>NUCLEOTIDE SEQUENCE</scope>
</reference>
<proteinExistence type="predicted"/>
<organism evidence="1">
    <name type="scientific">Anguilla anguilla</name>
    <name type="common">European freshwater eel</name>
    <name type="synonym">Muraena anguilla</name>
    <dbReference type="NCBI Taxonomy" id="7936"/>
    <lineage>
        <taxon>Eukaryota</taxon>
        <taxon>Metazoa</taxon>
        <taxon>Chordata</taxon>
        <taxon>Craniata</taxon>
        <taxon>Vertebrata</taxon>
        <taxon>Euteleostomi</taxon>
        <taxon>Actinopterygii</taxon>
        <taxon>Neopterygii</taxon>
        <taxon>Teleostei</taxon>
        <taxon>Anguilliformes</taxon>
        <taxon>Anguillidae</taxon>
        <taxon>Anguilla</taxon>
    </lineage>
</organism>
<sequence length="17" mass="2020">MACLCLSLVYWLHPHSF</sequence>
<reference evidence="1" key="1">
    <citation type="submission" date="2014-11" db="EMBL/GenBank/DDBJ databases">
        <authorList>
            <person name="Amaro Gonzalez C."/>
        </authorList>
    </citation>
    <scope>NUCLEOTIDE SEQUENCE</scope>
</reference>
<dbReference type="AlphaFoldDB" id="A0A0E9UBZ6"/>